<keyword evidence="3" id="KW-0378">Hydrolase</keyword>
<proteinExistence type="inferred from homology"/>
<feature type="domain" description="MPN" evidence="7">
    <location>
        <begin position="107"/>
        <end position="229"/>
    </location>
</feature>
<dbReference type="Pfam" id="PF20582">
    <property type="entry name" value="UPF0758_N"/>
    <property type="match status" value="1"/>
</dbReference>
<evidence type="ECO:0000256" key="6">
    <source>
        <dbReference type="RuleBase" id="RU003797"/>
    </source>
</evidence>
<evidence type="ECO:0000259" key="7">
    <source>
        <dbReference type="PROSITE" id="PS50249"/>
    </source>
</evidence>
<dbReference type="SUPFAM" id="SSF47781">
    <property type="entry name" value="RuvA domain 2-like"/>
    <property type="match status" value="1"/>
</dbReference>
<keyword evidence="4" id="KW-0862">Zinc</keyword>
<dbReference type="InterPro" id="IPR010994">
    <property type="entry name" value="RuvA_2-like"/>
</dbReference>
<keyword evidence="1" id="KW-0645">Protease</keyword>
<dbReference type="PANTHER" id="PTHR30471">
    <property type="entry name" value="DNA REPAIR PROTEIN RADC"/>
    <property type="match status" value="1"/>
</dbReference>
<dbReference type="GO" id="GO:0046872">
    <property type="term" value="F:metal ion binding"/>
    <property type="evidence" value="ECO:0007669"/>
    <property type="project" value="UniProtKB-KW"/>
</dbReference>
<protein>
    <submittedName>
        <fullName evidence="8">DNA repair protein RadC</fullName>
    </submittedName>
</protein>
<dbReference type="PROSITE" id="PS01302">
    <property type="entry name" value="UPF0758"/>
    <property type="match status" value="1"/>
</dbReference>
<dbReference type="SUPFAM" id="SSF102712">
    <property type="entry name" value="JAB1/MPN domain"/>
    <property type="match status" value="1"/>
</dbReference>
<reference evidence="8" key="1">
    <citation type="submission" date="2020-07" db="EMBL/GenBank/DDBJ databases">
        <title>Huge and variable diversity of episymbiotic CPR bacteria and DPANN archaea in groundwater ecosystems.</title>
        <authorList>
            <person name="He C.Y."/>
            <person name="Keren R."/>
            <person name="Whittaker M."/>
            <person name="Farag I.F."/>
            <person name="Doudna J."/>
            <person name="Cate J.H.D."/>
            <person name="Banfield J.F."/>
        </authorList>
    </citation>
    <scope>NUCLEOTIDE SEQUENCE</scope>
    <source>
        <strain evidence="8">NC_groundwater_763_Ag_S-0.2um_68_21</strain>
    </source>
</reference>
<dbReference type="GO" id="GO:0008237">
    <property type="term" value="F:metallopeptidase activity"/>
    <property type="evidence" value="ECO:0007669"/>
    <property type="project" value="UniProtKB-KW"/>
</dbReference>
<accession>A0A932MPV0</accession>
<dbReference type="InterPro" id="IPR025657">
    <property type="entry name" value="RadC_JAB"/>
</dbReference>
<evidence type="ECO:0000256" key="4">
    <source>
        <dbReference type="ARBA" id="ARBA00022833"/>
    </source>
</evidence>
<dbReference type="CDD" id="cd08071">
    <property type="entry name" value="MPN_DUF2466"/>
    <property type="match status" value="1"/>
</dbReference>
<dbReference type="Gene3D" id="1.10.150.20">
    <property type="entry name" value="5' to 3' exonuclease, C-terminal subdomain"/>
    <property type="match status" value="1"/>
</dbReference>
<dbReference type="PANTHER" id="PTHR30471:SF3">
    <property type="entry name" value="UPF0758 PROTEIN YEES-RELATED"/>
    <property type="match status" value="1"/>
</dbReference>
<comment type="similarity">
    <text evidence="6">Belongs to the UPF0758 family.</text>
</comment>
<keyword evidence="5" id="KW-0482">Metalloprotease</keyword>
<dbReference type="InterPro" id="IPR046778">
    <property type="entry name" value="UPF0758_N"/>
</dbReference>
<dbReference type="GO" id="GO:0006508">
    <property type="term" value="P:proteolysis"/>
    <property type="evidence" value="ECO:0007669"/>
    <property type="project" value="UniProtKB-KW"/>
</dbReference>
<sequence>MTSGRRPIKHWPSAERPRERLIEKGADSLSDAQLLAILLRTGDTSRSALDLALALLAQFGGLAGLAAASVAELCEIKGLGPAKASQLKAGIELARRLGNHDGAGRPAFHGGEDVFRHLSAPMSGLPHEEFRLLLLDTKHRLNREMTISRGTLAGTAVDPREVFSAALRERAAAVVCVHNHPSGDPGPSPEDRALTSRLRQSGQLVGVPLLDHVIVGRGAFFSFAEAGWPP</sequence>
<dbReference type="Gene3D" id="3.40.140.10">
    <property type="entry name" value="Cytidine Deaminase, domain 2"/>
    <property type="match status" value="1"/>
</dbReference>
<comment type="caution">
    <text evidence="8">The sequence shown here is derived from an EMBL/GenBank/DDBJ whole genome shotgun (WGS) entry which is preliminary data.</text>
</comment>
<dbReference type="InterPro" id="IPR020891">
    <property type="entry name" value="UPF0758_CS"/>
</dbReference>
<evidence type="ECO:0000256" key="1">
    <source>
        <dbReference type="ARBA" id="ARBA00022670"/>
    </source>
</evidence>
<name>A0A932MPV0_UNCTE</name>
<evidence type="ECO:0000313" key="9">
    <source>
        <dbReference type="Proteomes" id="UP000782312"/>
    </source>
</evidence>
<dbReference type="InterPro" id="IPR001405">
    <property type="entry name" value="UPF0758"/>
</dbReference>
<dbReference type="AlphaFoldDB" id="A0A932MPV0"/>
<keyword evidence="2" id="KW-0479">Metal-binding</keyword>
<evidence type="ECO:0000256" key="5">
    <source>
        <dbReference type="ARBA" id="ARBA00023049"/>
    </source>
</evidence>
<dbReference type="PROSITE" id="PS50249">
    <property type="entry name" value="MPN"/>
    <property type="match status" value="1"/>
</dbReference>
<evidence type="ECO:0000313" key="8">
    <source>
        <dbReference type="EMBL" id="MBI3128997.1"/>
    </source>
</evidence>
<dbReference type="EMBL" id="JACPUR010000037">
    <property type="protein sequence ID" value="MBI3128997.1"/>
    <property type="molecule type" value="Genomic_DNA"/>
</dbReference>
<evidence type="ECO:0000256" key="3">
    <source>
        <dbReference type="ARBA" id="ARBA00022801"/>
    </source>
</evidence>
<dbReference type="Pfam" id="PF04002">
    <property type="entry name" value="RadC"/>
    <property type="match status" value="1"/>
</dbReference>
<gene>
    <name evidence="8" type="primary">radC</name>
    <name evidence="8" type="ORF">HYZ11_15430</name>
</gene>
<dbReference type="NCBIfam" id="NF000642">
    <property type="entry name" value="PRK00024.1"/>
    <property type="match status" value="1"/>
</dbReference>
<dbReference type="InterPro" id="IPR037518">
    <property type="entry name" value="MPN"/>
</dbReference>
<organism evidence="8 9">
    <name type="scientific">Tectimicrobiota bacterium</name>
    <dbReference type="NCBI Taxonomy" id="2528274"/>
    <lineage>
        <taxon>Bacteria</taxon>
        <taxon>Pseudomonadati</taxon>
        <taxon>Nitrospinota/Tectimicrobiota group</taxon>
        <taxon>Candidatus Tectimicrobiota</taxon>
    </lineage>
</organism>
<evidence type="ECO:0000256" key="2">
    <source>
        <dbReference type="ARBA" id="ARBA00022723"/>
    </source>
</evidence>
<dbReference type="Proteomes" id="UP000782312">
    <property type="component" value="Unassembled WGS sequence"/>
</dbReference>
<dbReference type="NCBIfam" id="TIGR00608">
    <property type="entry name" value="radc"/>
    <property type="match status" value="1"/>
</dbReference>